<proteinExistence type="predicted"/>
<comment type="caution">
    <text evidence="1">The sequence shown here is derived from an EMBL/GenBank/DDBJ whole genome shotgun (WGS) entry which is preliminary data.</text>
</comment>
<reference evidence="1" key="1">
    <citation type="submission" date="2023-07" db="EMBL/GenBank/DDBJ databases">
        <title>draft genome sequence of fig (Ficus carica).</title>
        <authorList>
            <person name="Takahashi T."/>
            <person name="Nishimura K."/>
        </authorList>
    </citation>
    <scope>NUCLEOTIDE SEQUENCE</scope>
</reference>
<dbReference type="AlphaFoldDB" id="A0AA88DNB5"/>
<dbReference type="EMBL" id="BTGU01000079">
    <property type="protein sequence ID" value="GMN58517.1"/>
    <property type="molecule type" value="Genomic_DNA"/>
</dbReference>
<protein>
    <submittedName>
        <fullName evidence="1">Uncharacterized protein</fullName>
    </submittedName>
</protein>
<evidence type="ECO:0000313" key="1">
    <source>
        <dbReference type="EMBL" id="GMN58517.1"/>
    </source>
</evidence>
<keyword evidence="2" id="KW-1185">Reference proteome</keyword>
<evidence type="ECO:0000313" key="2">
    <source>
        <dbReference type="Proteomes" id="UP001187192"/>
    </source>
</evidence>
<sequence>MIPPQPEKPSTPQTALTVQVVKNVYPVPAKNTKKHITGTGGRLITPVDHHRRRDELLLEDGFPISMIFELNFYSCCSTTSIYFRT</sequence>
<dbReference type="Proteomes" id="UP001187192">
    <property type="component" value="Unassembled WGS sequence"/>
</dbReference>
<dbReference type="Gramene" id="FCD_00013050-RA">
    <property type="protein sequence ID" value="FCD_00013050-RA:cds"/>
    <property type="gene ID" value="FCD_00013050"/>
</dbReference>
<organism evidence="1 2">
    <name type="scientific">Ficus carica</name>
    <name type="common">Common fig</name>
    <dbReference type="NCBI Taxonomy" id="3494"/>
    <lineage>
        <taxon>Eukaryota</taxon>
        <taxon>Viridiplantae</taxon>
        <taxon>Streptophyta</taxon>
        <taxon>Embryophyta</taxon>
        <taxon>Tracheophyta</taxon>
        <taxon>Spermatophyta</taxon>
        <taxon>Magnoliopsida</taxon>
        <taxon>eudicotyledons</taxon>
        <taxon>Gunneridae</taxon>
        <taxon>Pentapetalae</taxon>
        <taxon>rosids</taxon>
        <taxon>fabids</taxon>
        <taxon>Rosales</taxon>
        <taxon>Moraceae</taxon>
        <taxon>Ficeae</taxon>
        <taxon>Ficus</taxon>
    </lineage>
</organism>
<name>A0AA88DNB5_FICCA</name>
<gene>
    <name evidence="1" type="ORF">TIFTF001_027617</name>
</gene>
<accession>A0AA88DNB5</accession>